<feature type="transmembrane region" description="Helical" evidence="1">
    <location>
        <begin position="171"/>
        <end position="190"/>
    </location>
</feature>
<keyword evidence="1" id="KW-0812">Transmembrane</keyword>
<accession>A0A1Y3GBZ4</accession>
<dbReference type="Proteomes" id="UP000195137">
    <property type="component" value="Unassembled WGS sequence"/>
</dbReference>
<sequence length="225" mass="25430">MGRLEKLINLFWSFQDRLEDPQFWVLLFKFTFPFAIATVYIAFVYVFLEWEKVYPVMAAYLFPPLGKESVIPAGIAAGLHPIVVAGSVAFVEAVVGLFIVWNFDLAKKIPLVGGYIRLIESRGEKILQKRNWIRRFAFTGLIVVVMIPFQGSGAVSASIIGRIIGMKPRNVWLAILLGGLIGSFMIAYFADTIFQMLIIDQYAGIILIIAFITLISYLYKKYSKK</sequence>
<feature type="transmembrane region" description="Helical" evidence="1">
    <location>
        <begin position="202"/>
        <end position="219"/>
    </location>
</feature>
<protein>
    <submittedName>
        <fullName evidence="2">Putative membrane protein</fullName>
    </submittedName>
</protein>
<dbReference type="OrthoDB" id="116567at2157"/>
<dbReference type="RefSeq" id="WP_086637034.1">
    <property type="nucleotide sequence ID" value="NZ_MRZU01000003.1"/>
</dbReference>
<gene>
    <name evidence="2" type="ORF">AMET1_0632</name>
</gene>
<name>A0A1Y3GBZ4_9EURY</name>
<dbReference type="InterPro" id="IPR009577">
    <property type="entry name" value="Sm_multidrug_ex"/>
</dbReference>
<keyword evidence="3" id="KW-1185">Reference proteome</keyword>
<feature type="transmembrane region" description="Helical" evidence="1">
    <location>
        <begin position="23"/>
        <end position="48"/>
    </location>
</feature>
<organism evidence="2 3">
    <name type="scientific">Methanonatronarchaeum thermophilum</name>
    <dbReference type="NCBI Taxonomy" id="1927129"/>
    <lineage>
        <taxon>Archaea</taxon>
        <taxon>Methanobacteriati</taxon>
        <taxon>Methanobacteriota</taxon>
        <taxon>Methanonatronarchaeia</taxon>
        <taxon>Methanonatronarchaeales</taxon>
        <taxon>Methanonatronarchaeaceae</taxon>
        <taxon>Methanonatronarchaeum</taxon>
    </lineage>
</organism>
<dbReference type="Pfam" id="PF06695">
    <property type="entry name" value="Sm_multidrug_ex"/>
    <property type="match status" value="1"/>
</dbReference>
<keyword evidence="1" id="KW-0472">Membrane</keyword>
<feature type="transmembrane region" description="Helical" evidence="1">
    <location>
        <begin position="136"/>
        <end position="159"/>
    </location>
</feature>
<evidence type="ECO:0000256" key="1">
    <source>
        <dbReference type="SAM" id="Phobius"/>
    </source>
</evidence>
<dbReference type="EMBL" id="MRZU01000003">
    <property type="protein sequence ID" value="OUJ18981.1"/>
    <property type="molecule type" value="Genomic_DNA"/>
</dbReference>
<comment type="caution">
    <text evidence="2">The sequence shown here is derived from an EMBL/GenBank/DDBJ whole genome shotgun (WGS) entry which is preliminary data.</text>
</comment>
<reference evidence="2 3" key="1">
    <citation type="submission" date="2016-12" db="EMBL/GenBank/DDBJ databases">
        <title>Discovery of methanogenic haloarchaea.</title>
        <authorList>
            <person name="Sorokin D.Y."/>
            <person name="Makarova K.S."/>
            <person name="Abbas B."/>
            <person name="Ferrer M."/>
            <person name="Golyshin P.N."/>
        </authorList>
    </citation>
    <scope>NUCLEOTIDE SEQUENCE [LARGE SCALE GENOMIC DNA]</scope>
    <source>
        <strain evidence="2">AMET1</strain>
    </source>
</reference>
<keyword evidence="1" id="KW-1133">Transmembrane helix</keyword>
<evidence type="ECO:0000313" key="3">
    <source>
        <dbReference type="Proteomes" id="UP000195137"/>
    </source>
</evidence>
<proteinExistence type="predicted"/>
<dbReference type="AlphaFoldDB" id="A0A1Y3GBZ4"/>
<evidence type="ECO:0000313" key="2">
    <source>
        <dbReference type="EMBL" id="OUJ18981.1"/>
    </source>
</evidence>
<feature type="transmembrane region" description="Helical" evidence="1">
    <location>
        <begin position="69"/>
        <end position="101"/>
    </location>
</feature>